<comment type="similarity">
    <text evidence="2">Belongs to the glycosyl hydrolase 1 family.</text>
</comment>
<dbReference type="Pfam" id="PF00232">
    <property type="entry name" value="Glyco_hydro_1"/>
    <property type="match status" value="1"/>
</dbReference>
<protein>
    <submittedName>
        <fullName evidence="3">6-phospho-beta-glucosidase</fullName>
        <ecNumber evidence="3">3.2.1.86</ecNumber>
    </submittedName>
</protein>
<dbReference type="PROSITE" id="PS00653">
    <property type="entry name" value="GLYCOSYL_HYDROL_F1_2"/>
    <property type="match status" value="1"/>
</dbReference>
<dbReference type="GO" id="GO:0008706">
    <property type="term" value="F:6-phospho-beta-glucosidase activity"/>
    <property type="evidence" value="ECO:0007669"/>
    <property type="project" value="UniProtKB-EC"/>
</dbReference>
<dbReference type="InterPro" id="IPR017853">
    <property type="entry name" value="GH"/>
</dbReference>
<proteinExistence type="inferred from homology"/>
<dbReference type="PANTHER" id="PTHR10353">
    <property type="entry name" value="GLYCOSYL HYDROLASE"/>
    <property type="match status" value="1"/>
</dbReference>
<dbReference type="InterPro" id="IPR001360">
    <property type="entry name" value="Glyco_hydro_1"/>
</dbReference>
<sequence length="474" mass="54589">MKNTGFKENFLWGGAVAANQCEGAWNVDGKGVSTADVATGGAVDKAREYTEGVIDGKYYPSHEAIDFYHHYKEDIKLLAEMGFKCFRTSINWTRIFPVGDEETPNEEGLKFYDNLFYECLKYGIEPVVTISHYEMPYGLVEKYGAWRDRRLVDFYMNYCKTIFNRYKDKVKYWMTFNEINVLALHPFIPAGLRFREGENKLQVCYQAAHHQFLASAKAVKLGHEIDPEFKIGCMILYPQTYPEACNPMDVQAANEFMDTTYLFADVQVRGYYSNKAKKFFERNDIEIKMENGDEEILKEGKVDYIGFSYYMTIVKSAKGEDQTGGNMLGGVKNPYLKASDWGWQVDPEGFRISLNNLYDRYQIPLFCVENGLGAVDKVEEDGSINDDYRIDYLRRHIVEMKKAVEIDGVDLMGYTPWGCIDLISAGTGEMKKRYGFIYVDKDNDGNGTLERSRKKSFYWYKKVIESNGDELDSI</sequence>
<evidence type="ECO:0000256" key="1">
    <source>
        <dbReference type="ARBA" id="ARBA00023295"/>
    </source>
</evidence>
<keyword evidence="4" id="KW-1185">Reference proteome</keyword>
<comment type="caution">
    <text evidence="3">The sequence shown here is derived from an EMBL/GenBank/DDBJ whole genome shotgun (WGS) entry which is preliminary data.</text>
</comment>
<dbReference type="NCBIfam" id="NF007356">
    <property type="entry name" value="PRK09852.1"/>
    <property type="match status" value="1"/>
</dbReference>
<evidence type="ECO:0000313" key="3">
    <source>
        <dbReference type="EMBL" id="MBY0755403.1"/>
    </source>
</evidence>
<dbReference type="NCBIfam" id="NF007154">
    <property type="entry name" value="PRK09589.1"/>
    <property type="match status" value="1"/>
</dbReference>
<dbReference type="PANTHER" id="PTHR10353:SF122">
    <property type="entry name" value="6-PHOSPHO-BETA-GLUCOSIDASE ASCB-RELATED"/>
    <property type="match status" value="1"/>
</dbReference>
<keyword evidence="1 3" id="KW-0326">Glycosidase</keyword>
<evidence type="ECO:0000256" key="2">
    <source>
        <dbReference type="RuleBase" id="RU003690"/>
    </source>
</evidence>
<reference evidence="3 4" key="1">
    <citation type="journal article" date="2021" name="Cell Host Microbe">
        <title>in vivo commensal control of Clostridioides difficile virulence.</title>
        <authorList>
            <person name="Girinathan B.P."/>
            <person name="Dibenedetto N."/>
            <person name="Worley J.N."/>
            <person name="Peltier J."/>
            <person name="Arrieta-Ortiz M.L."/>
            <person name="Rupa Christinal Immanuel S."/>
            <person name="Lavin R."/>
            <person name="Delaney M.L."/>
            <person name="Cummins C."/>
            <person name="Hoffmann M."/>
            <person name="Luo Y."/>
            <person name="Gonzalez-Escalona N."/>
            <person name="Allard M."/>
            <person name="Onderdonk A.B."/>
            <person name="Gerber G.K."/>
            <person name="Sonenshein A.L."/>
            <person name="Baliga N."/>
            <person name="Dupuy B."/>
            <person name="Bry L."/>
        </authorList>
    </citation>
    <scope>NUCLEOTIDE SEQUENCE [LARGE SCALE GENOMIC DNA]</scope>
    <source>
        <strain evidence="3 4">DSM 599</strain>
    </source>
</reference>
<evidence type="ECO:0000313" key="4">
    <source>
        <dbReference type="Proteomes" id="UP001299068"/>
    </source>
</evidence>
<dbReference type="Proteomes" id="UP001299068">
    <property type="component" value="Unassembled WGS sequence"/>
</dbReference>
<dbReference type="NCBIfam" id="NF007158">
    <property type="entry name" value="PRK09593.1"/>
    <property type="match status" value="1"/>
</dbReference>
<dbReference type="InterPro" id="IPR033132">
    <property type="entry name" value="GH_1_N_CS"/>
</dbReference>
<dbReference type="RefSeq" id="WP_221860735.1">
    <property type="nucleotide sequence ID" value="NZ_JAIKTU010000005.1"/>
</dbReference>
<dbReference type="EC" id="3.2.1.86" evidence="3"/>
<name>A0ABS7KXT5_CLOSR</name>
<dbReference type="PRINTS" id="PR00131">
    <property type="entry name" value="GLHYDRLASE1"/>
</dbReference>
<dbReference type="SUPFAM" id="SSF51445">
    <property type="entry name" value="(Trans)glycosidases"/>
    <property type="match status" value="1"/>
</dbReference>
<dbReference type="Gene3D" id="3.20.20.80">
    <property type="entry name" value="Glycosidases"/>
    <property type="match status" value="1"/>
</dbReference>
<gene>
    <name evidence="3" type="ORF">K5V21_08025</name>
</gene>
<organism evidence="3 4">
    <name type="scientific">Clostridium sardiniense</name>
    <name type="common">Clostridium absonum</name>
    <dbReference type="NCBI Taxonomy" id="29369"/>
    <lineage>
        <taxon>Bacteria</taxon>
        <taxon>Bacillati</taxon>
        <taxon>Bacillota</taxon>
        <taxon>Clostridia</taxon>
        <taxon>Eubacteriales</taxon>
        <taxon>Clostridiaceae</taxon>
        <taxon>Clostridium</taxon>
    </lineage>
</organism>
<dbReference type="EMBL" id="JAIKTU010000005">
    <property type="protein sequence ID" value="MBY0755403.1"/>
    <property type="molecule type" value="Genomic_DNA"/>
</dbReference>
<accession>A0ABS7KXT5</accession>
<keyword evidence="3" id="KW-0378">Hydrolase</keyword>